<dbReference type="STRING" id="402676.B6K1R6"/>
<dbReference type="Pfam" id="PF01704">
    <property type="entry name" value="UDPGP"/>
    <property type="match status" value="1"/>
</dbReference>
<dbReference type="InterPro" id="IPR002618">
    <property type="entry name" value="UDPGP_fam"/>
</dbReference>
<dbReference type="VEuPathDB" id="FungiDB:SJAG_02178"/>
<dbReference type="PIRSF" id="PIRSF000806">
    <property type="entry name" value="UDPGP"/>
    <property type="match status" value="1"/>
</dbReference>
<evidence type="ECO:0000256" key="10">
    <source>
        <dbReference type="PIRSR" id="PIRSR000806-2"/>
    </source>
</evidence>
<evidence type="ECO:0000256" key="3">
    <source>
        <dbReference type="ARBA" id="ARBA00010401"/>
    </source>
</evidence>
<evidence type="ECO:0000256" key="2">
    <source>
        <dbReference type="ARBA" id="ARBA00004123"/>
    </source>
</evidence>
<dbReference type="GO" id="GO:0005737">
    <property type="term" value="C:cytoplasm"/>
    <property type="evidence" value="ECO:0000318"/>
    <property type="project" value="GO_Central"/>
</dbReference>
<feature type="binding site" evidence="10">
    <location>
        <position position="126"/>
    </location>
    <ligand>
        <name>UTP</name>
        <dbReference type="ChEBI" id="CHEBI:46398"/>
    </ligand>
</feature>
<dbReference type="CDD" id="cd00897">
    <property type="entry name" value="UGPase_euk"/>
    <property type="match status" value="1"/>
</dbReference>
<dbReference type="GO" id="GO:0003983">
    <property type="term" value="F:UTP:glucose-1-phosphate uridylyltransferase activity"/>
    <property type="evidence" value="ECO:0000318"/>
    <property type="project" value="GO_Central"/>
</dbReference>
<dbReference type="FunFam" id="3.90.550.10:FF:000002">
    <property type="entry name" value="UTP--glucose-1-phosphate uridylyltransferase"/>
    <property type="match status" value="1"/>
</dbReference>
<protein>
    <recommendedName>
        <fullName evidence="8">UTP--glucose-1-phosphate uridylyltransferase</fullName>
        <ecNumber evidence="8">2.7.7.9</ecNumber>
    </recommendedName>
</protein>
<accession>B6K1R6</accession>
<feature type="binding site" evidence="9">
    <location>
        <position position="219"/>
    </location>
    <ligand>
        <name>substrate</name>
    </ligand>
</feature>
<keyword evidence="4 8" id="KW-0808">Transferase</keyword>
<dbReference type="Gene3D" id="3.90.550.10">
    <property type="entry name" value="Spore Coat Polysaccharide Biosynthesis Protein SpsA, Chain A"/>
    <property type="match status" value="1"/>
</dbReference>
<evidence type="ECO:0000313" key="13">
    <source>
        <dbReference type="Proteomes" id="UP000001744"/>
    </source>
</evidence>
<proteinExistence type="inferred from homology"/>
<feature type="binding site" evidence="10">
    <location>
        <position position="391"/>
    </location>
    <ligand>
        <name>UTP</name>
        <dbReference type="ChEBI" id="CHEBI:46398"/>
    </ligand>
</feature>
<evidence type="ECO:0000313" key="11">
    <source>
        <dbReference type="EMBL" id="EEB07097.1"/>
    </source>
</evidence>
<dbReference type="EMBL" id="KE651166">
    <property type="protein sequence ID" value="EEB07097.1"/>
    <property type="molecule type" value="Genomic_DNA"/>
</dbReference>
<keyword evidence="5 8" id="KW-0548">Nucleotidyltransferase</keyword>
<dbReference type="InterPro" id="IPR029044">
    <property type="entry name" value="Nucleotide-diphossugar_trans"/>
</dbReference>
<dbReference type="eggNOG" id="KOG2638">
    <property type="taxonomic scope" value="Eukaryota"/>
</dbReference>
<keyword evidence="6" id="KW-0539">Nucleus</keyword>
<dbReference type="RefSeq" id="XP_002173390.1">
    <property type="nucleotide sequence ID" value="XM_002173354.2"/>
</dbReference>
<dbReference type="GO" id="GO:0005977">
    <property type="term" value="P:glycogen metabolic process"/>
    <property type="evidence" value="ECO:0000318"/>
    <property type="project" value="GO_Central"/>
</dbReference>
<reference evidence="11 13" key="1">
    <citation type="journal article" date="2011" name="Science">
        <title>Comparative functional genomics of the fission yeasts.</title>
        <authorList>
            <person name="Rhind N."/>
            <person name="Chen Z."/>
            <person name="Yassour M."/>
            <person name="Thompson D.A."/>
            <person name="Haas B.J."/>
            <person name="Habib N."/>
            <person name="Wapinski I."/>
            <person name="Roy S."/>
            <person name="Lin M.F."/>
            <person name="Heiman D.I."/>
            <person name="Young S.K."/>
            <person name="Furuya K."/>
            <person name="Guo Y."/>
            <person name="Pidoux A."/>
            <person name="Chen H.M."/>
            <person name="Robbertse B."/>
            <person name="Goldberg J.M."/>
            <person name="Aoki K."/>
            <person name="Bayne E.H."/>
            <person name="Berlin A.M."/>
            <person name="Desjardins C.A."/>
            <person name="Dobbs E."/>
            <person name="Dukaj L."/>
            <person name="Fan L."/>
            <person name="FitzGerald M.G."/>
            <person name="French C."/>
            <person name="Gujja S."/>
            <person name="Hansen K."/>
            <person name="Keifenheim D."/>
            <person name="Levin J.Z."/>
            <person name="Mosher R.A."/>
            <person name="Mueller C.A."/>
            <person name="Pfiffner J."/>
            <person name="Priest M."/>
            <person name="Russ C."/>
            <person name="Smialowska A."/>
            <person name="Swoboda P."/>
            <person name="Sykes S.M."/>
            <person name="Vaughn M."/>
            <person name="Vengrova S."/>
            <person name="Yoder R."/>
            <person name="Zeng Q."/>
            <person name="Allshire R."/>
            <person name="Baulcombe D."/>
            <person name="Birren B.W."/>
            <person name="Brown W."/>
            <person name="Ekwall K."/>
            <person name="Kellis M."/>
            <person name="Leatherwood J."/>
            <person name="Levin H."/>
            <person name="Margalit H."/>
            <person name="Martienssen R."/>
            <person name="Nieduszynski C.A."/>
            <person name="Spatafora J.W."/>
            <person name="Friedman N."/>
            <person name="Dalgaard J.Z."/>
            <person name="Baumann P."/>
            <person name="Niki H."/>
            <person name="Regev A."/>
            <person name="Nusbaum C."/>
        </authorList>
    </citation>
    <scope>NUCLEOTIDE SEQUENCE [LARGE SCALE GENOMIC DNA]</scope>
    <source>
        <strain evidence="13">yFS275 / FY16936</strain>
    </source>
</reference>
<dbReference type="SUPFAM" id="SSF53448">
    <property type="entry name" value="Nucleotide-diphospho-sugar transferases"/>
    <property type="match status" value="1"/>
</dbReference>
<evidence type="ECO:0000256" key="1">
    <source>
        <dbReference type="ARBA" id="ARBA00003449"/>
    </source>
</evidence>
<sequence length="502" mass="56819">MPSHLQTERIHFKTQSTLDFHALTVSIAATSMKNELDKLVGTVEPCKRKNFQYQMDSFFGLYRRYLMDNVKGSELNWNHVQPLDAQSLPQHSDFPDVPNPRDVINKLAVLKLNGSVGTEFGLEIPKSMIEVRDGQTFLDLCVRQIEHLNRTYNVSVPIILMNSFATDSETVQYIKKYRGHSIDLSTFEQSRYPKVFRDTKVPVPTSSTSSQKEWYPPGHGDIFDSLIHSGMLDRLLAKGKEYLFVSNIDNLGASVDPQILYHLIQTQAEYVMELTEKTKADIRGGTLIHYEGNVRLLEFGQVPSQHIEEFKSDKKFKHFNTNNIWLYLPAVKRVVSKRELNMEIIPRLDTIEVDGEQAETLQLETAIGAAIQNFKKAHGISVPRSRFLPVKSSSDLLIIRSDLFHEDHGLFVLDSRRYGMSTPVVRLGSHFQSLSDMQKHIPFIPKLLELDHLTVAGNVKLGRNVTCKGTVIIVCTDGEITIPPNAVLKNCVVTGSCSISEH</sequence>
<dbReference type="OrthoDB" id="932129at2759"/>
<organism evidence="11 13">
    <name type="scientific">Schizosaccharomyces japonicus (strain yFS275 / FY16936)</name>
    <name type="common">Fission yeast</name>
    <dbReference type="NCBI Taxonomy" id="402676"/>
    <lineage>
        <taxon>Eukaryota</taxon>
        <taxon>Fungi</taxon>
        <taxon>Dikarya</taxon>
        <taxon>Ascomycota</taxon>
        <taxon>Taphrinomycotina</taxon>
        <taxon>Schizosaccharomycetes</taxon>
        <taxon>Schizosaccharomycetales</taxon>
        <taxon>Schizosaccharomycetaceae</taxon>
        <taxon>Schizosaccharomyces</taxon>
    </lineage>
</organism>
<feature type="binding site" evidence="10">
    <location>
        <position position="218"/>
    </location>
    <ligand>
        <name>UTP</name>
        <dbReference type="ChEBI" id="CHEBI:46398"/>
    </ligand>
</feature>
<name>B6K1R6_SCHJY</name>
<comment type="similarity">
    <text evidence="3 8">Belongs to the UDPGP type 1 family.</text>
</comment>
<comment type="subcellular location">
    <subcellularLocation>
        <location evidence="2">Nucleus</location>
    </subcellularLocation>
</comment>
<dbReference type="HOGENOM" id="CLU_023632_3_0_1"/>
<dbReference type="Gene3D" id="2.160.10.10">
    <property type="entry name" value="Hexapeptide repeat proteins"/>
    <property type="match status" value="1"/>
</dbReference>
<evidence type="ECO:0000256" key="7">
    <source>
        <dbReference type="ARBA" id="ARBA00048128"/>
    </source>
</evidence>
<comment type="function">
    <text evidence="1">Plays a central role as a glucosyl donor in cellular metabolic pathways.</text>
</comment>
<dbReference type="GO" id="GO:0006011">
    <property type="term" value="P:UDP-alpha-D-glucose metabolic process"/>
    <property type="evidence" value="ECO:0000318"/>
    <property type="project" value="GO_Central"/>
</dbReference>
<dbReference type="FunFam" id="2.160.10.10:FF:000001">
    <property type="entry name" value="UTP--glucose-1-phosphate uridylyltransferase"/>
    <property type="match status" value="1"/>
</dbReference>
<dbReference type="EC" id="2.7.7.9" evidence="8"/>
<dbReference type="OMA" id="NNVCEVQ"/>
<gene>
    <name evidence="12" type="primary">ugp1</name>
    <name evidence="11" type="ORF">SJAG_02178</name>
</gene>
<dbReference type="PANTHER" id="PTHR43511">
    <property type="match status" value="1"/>
</dbReference>
<evidence type="ECO:0000256" key="9">
    <source>
        <dbReference type="PIRSR" id="PIRSR000806-1"/>
    </source>
</evidence>
<evidence type="ECO:0000256" key="4">
    <source>
        <dbReference type="ARBA" id="ARBA00022679"/>
    </source>
</evidence>
<dbReference type="GeneID" id="7052106"/>
<comment type="catalytic activity">
    <reaction evidence="7 8">
        <text>alpha-D-glucose 1-phosphate + UTP + H(+) = UDP-alpha-D-glucose + diphosphate</text>
        <dbReference type="Rhea" id="RHEA:19889"/>
        <dbReference type="ChEBI" id="CHEBI:15378"/>
        <dbReference type="ChEBI" id="CHEBI:33019"/>
        <dbReference type="ChEBI" id="CHEBI:46398"/>
        <dbReference type="ChEBI" id="CHEBI:58601"/>
        <dbReference type="ChEBI" id="CHEBI:58885"/>
        <dbReference type="EC" id="2.7.7.9"/>
    </reaction>
</comment>
<dbReference type="GO" id="GO:0005634">
    <property type="term" value="C:nucleus"/>
    <property type="evidence" value="ECO:0007669"/>
    <property type="project" value="UniProtKB-SubCell"/>
</dbReference>
<keyword evidence="13" id="KW-1185">Reference proteome</keyword>
<evidence type="ECO:0000256" key="5">
    <source>
        <dbReference type="ARBA" id="ARBA00022695"/>
    </source>
</evidence>
<dbReference type="InterPro" id="IPR016267">
    <property type="entry name" value="UDPGP_trans"/>
</dbReference>
<dbReference type="JaponicusDB" id="SJAG_02178">
    <property type="gene designation" value="ugp1"/>
</dbReference>
<evidence type="ECO:0000256" key="6">
    <source>
        <dbReference type="ARBA" id="ARBA00023242"/>
    </source>
</evidence>
<evidence type="ECO:0000313" key="12">
    <source>
        <dbReference type="JaponicusDB" id="SJAG_02178"/>
    </source>
</evidence>
<dbReference type="Proteomes" id="UP000001744">
    <property type="component" value="Unassembled WGS sequence"/>
</dbReference>
<feature type="binding site" evidence="10">
    <location>
        <position position="249"/>
    </location>
    <ligand>
        <name>UTP</name>
        <dbReference type="ChEBI" id="CHEBI:46398"/>
    </ligand>
</feature>
<evidence type="ECO:0000256" key="8">
    <source>
        <dbReference type="PIRNR" id="PIRNR000806"/>
    </source>
</evidence>
<dbReference type="AlphaFoldDB" id="B6K1R6"/>
<feature type="binding site" evidence="10">
    <location>
        <position position="189"/>
    </location>
    <ligand>
        <name>UTP</name>
        <dbReference type="ChEBI" id="CHEBI:46398"/>
    </ligand>
</feature>